<evidence type="ECO:0000313" key="2">
    <source>
        <dbReference type="Proteomes" id="UP001396898"/>
    </source>
</evidence>
<name>A0ABR1RLZ8_9PEZI</name>
<accession>A0ABR1RLZ8</accession>
<organism evidence="1 2">
    <name type="scientific">Apiospora marii</name>
    <dbReference type="NCBI Taxonomy" id="335849"/>
    <lineage>
        <taxon>Eukaryota</taxon>
        <taxon>Fungi</taxon>
        <taxon>Dikarya</taxon>
        <taxon>Ascomycota</taxon>
        <taxon>Pezizomycotina</taxon>
        <taxon>Sordariomycetes</taxon>
        <taxon>Xylariomycetidae</taxon>
        <taxon>Amphisphaeriales</taxon>
        <taxon>Apiosporaceae</taxon>
        <taxon>Apiospora</taxon>
    </lineage>
</organism>
<comment type="caution">
    <text evidence="1">The sequence shown here is derived from an EMBL/GenBank/DDBJ whole genome shotgun (WGS) entry which is preliminary data.</text>
</comment>
<gene>
    <name evidence="1" type="ORF">PG991_008770</name>
</gene>
<keyword evidence="2" id="KW-1185">Reference proteome</keyword>
<evidence type="ECO:0000313" key="1">
    <source>
        <dbReference type="EMBL" id="KAK8015882.1"/>
    </source>
</evidence>
<reference evidence="1 2" key="1">
    <citation type="submission" date="2023-01" db="EMBL/GenBank/DDBJ databases">
        <title>Analysis of 21 Apiospora genomes using comparative genomics revels a genus with tremendous synthesis potential of carbohydrate active enzymes and secondary metabolites.</title>
        <authorList>
            <person name="Sorensen T."/>
        </authorList>
    </citation>
    <scope>NUCLEOTIDE SEQUENCE [LARGE SCALE GENOMIC DNA]</scope>
    <source>
        <strain evidence="1 2">CBS 20057</strain>
    </source>
</reference>
<sequence>MVPWASVVKETPAYTVASVKSPEISTMARLAMGGMATGAFLDQIGVVGQPPGCKFHSLKGWKPAELESRGRTGARAAFIAGPILRWNEAPAGSDMMADLGSRIGSAQLNVDRIGSMPPTKSLDYEHAESEWLEPGTCKRKPSEHSRGRRELTTLKMVKASSQPKPCRLQVNRTYRRKATTTSMMNTMLSGSYTEYPASMANFEAILNVGERSDSGKHDGGMVLAILADRLR</sequence>
<dbReference type="Proteomes" id="UP001396898">
    <property type="component" value="Unassembled WGS sequence"/>
</dbReference>
<dbReference type="EMBL" id="JAQQWI010000012">
    <property type="protein sequence ID" value="KAK8015882.1"/>
    <property type="molecule type" value="Genomic_DNA"/>
</dbReference>
<proteinExistence type="predicted"/>
<protein>
    <submittedName>
        <fullName evidence="1">Uncharacterized protein</fullName>
    </submittedName>
</protein>